<dbReference type="Pfam" id="PF04972">
    <property type="entry name" value="BON"/>
    <property type="match status" value="3"/>
</dbReference>
<name>A0A1M7A0X8_9FLAO</name>
<protein>
    <submittedName>
        <fullName evidence="3">Osmotically-inducible protein OsmY, contains BON domain</fullName>
    </submittedName>
</protein>
<dbReference type="PANTHER" id="PTHR34606">
    <property type="entry name" value="BON DOMAIN-CONTAINING PROTEIN"/>
    <property type="match status" value="1"/>
</dbReference>
<feature type="domain" description="BON" evidence="2">
    <location>
        <begin position="3"/>
        <end position="71"/>
    </location>
</feature>
<dbReference type="InterPro" id="IPR007055">
    <property type="entry name" value="BON_dom"/>
</dbReference>
<dbReference type="InterPro" id="IPR051686">
    <property type="entry name" value="Lipoprotein_DolP"/>
</dbReference>
<feature type="domain" description="BON" evidence="2">
    <location>
        <begin position="78"/>
        <end position="146"/>
    </location>
</feature>
<keyword evidence="1" id="KW-0732">Signal</keyword>
<dbReference type="Gene3D" id="3.30.1340.30">
    <property type="match status" value="3"/>
</dbReference>
<evidence type="ECO:0000259" key="2">
    <source>
        <dbReference type="PROSITE" id="PS50914"/>
    </source>
</evidence>
<dbReference type="RefSeq" id="WP_068841444.1">
    <property type="nucleotide sequence ID" value="NZ_FRBT01000001.1"/>
</dbReference>
<organism evidence="3 4">
    <name type="scientific">Flavobacterium chilense</name>
    <dbReference type="NCBI Taxonomy" id="946677"/>
    <lineage>
        <taxon>Bacteria</taxon>
        <taxon>Pseudomonadati</taxon>
        <taxon>Bacteroidota</taxon>
        <taxon>Flavobacteriia</taxon>
        <taxon>Flavobacteriales</taxon>
        <taxon>Flavobacteriaceae</taxon>
        <taxon>Flavobacterium</taxon>
    </lineage>
</organism>
<accession>A0A1M7A0X8</accession>
<dbReference type="SMART" id="SM00749">
    <property type="entry name" value="BON"/>
    <property type="match status" value="3"/>
</dbReference>
<dbReference type="AlphaFoldDB" id="A0A1M7A0X8"/>
<gene>
    <name evidence="3" type="ORF">SAMN05444484_1011229</name>
</gene>
<evidence type="ECO:0000256" key="1">
    <source>
        <dbReference type="ARBA" id="ARBA00022729"/>
    </source>
</evidence>
<sequence length="222" mass="24869">MKTNEELQKDVQNAIKWEPLLHAAEIGVTVKDGVVTLTGIVDGYFKKKEAENAAKNVSGVKAVVEEIEIKYSNTFTKTDNDIAHEVLKALKDNWSVSEDHVKVKVEDGWVTLEGELTWNFQRQDAKTAISFLPGVKGVTNEIKIKSDIKNAIEKKDVEKALARSWSLNAKDITVTVNGTNVKLTGFVDSIYQKDQAEKIVWKTPGIWSIDNDLVVEYDYAML</sequence>
<feature type="domain" description="BON" evidence="2">
    <location>
        <begin position="149"/>
        <end position="217"/>
    </location>
</feature>
<evidence type="ECO:0000313" key="4">
    <source>
        <dbReference type="Proteomes" id="UP000184028"/>
    </source>
</evidence>
<keyword evidence="4" id="KW-1185">Reference proteome</keyword>
<dbReference type="InterPro" id="IPR014004">
    <property type="entry name" value="Transpt-assoc_nodulatn_dom_bac"/>
</dbReference>
<proteinExistence type="predicted"/>
<dbReference type="PANTHER" id="PTHR34606:SF4">
    <property type="entry name" value="OUTER MEMBRANE LIPOPROTEIN DOLP"/>
    <property type="match status" value="1"/>
</dbReference>
<evidence type="ECO:0000313" key="3">
    <source>
        <dbReference type="EMBL" id="SHL36310.1"/>
    </source>
</evidence>
<reference evidence="4" key="1">
    <citation type="submission" date="2016-11" db="EMBL/GenBank/DDBJ databases">
        <authorList>
            <person name="Varghese N."/>
            <person name="Submissions S."/>
        </authorList>
    </citation>
    <scope>NUCLEOTIDE SEQUENCE [LARGE SCALE GENOMIC DNA]</scope>
    <source>
        <strain evidence="4">DSM 24724</strain>
    </source>
</reference>
<dbReference type="Proteomes" id="UP000184028">
    <property type="component" value="Unassembled WGS sequence"/>
</dbReference>
<dbReference type="STRING" id="946677.SAMN05444484_1011229"/>
<dbReference type="EMBL" id="FRBT01000001">
    <property type="protein sequence ID" value="SHL36310.1"/>
    <property type="molecule type" value="Genomic_DNA"/>
</dbReference>
<dbReference type="PROSITE" id="PS50914">
    <property type="entry name" value="BON"/>
    <property type="match status" value="3"/>
</dbReference>
<dbReference type="OrthoDB" id="870892at2"/>